<keyword evidence="1" id="KW-0560">Oxidoreductase</keyword>
<accession>A0A251SS47</accession>
<name>A0A251SS47_HELAN</name>
<dbReference type="EC" id="1.6.5.9" evidence="1"/>
<dbReference type="InParanoid" id="A0A251SS47"/>
<reference evidence="1 3" key="1">
    <citation type="journal article" date="2017" name="Nature">
        <title>The sunflower genome provides insights into oil metabolism, flowering and Asterid evolution.</title>
        <authorList>
            <person name="Badouin H."/>
            <person name="Gouzy J."/>
            <person name="Grassa C.J."/>
            <person name="Murat F."/>
            <person name="Staton S.E."/>
            <person name="Cottret L."/>
            <person name="Lelandais-Briere C."/>
            <person name="Owens G.L."/>
            <person name="Carrere S."/>
            <person name="Mayjonade B."/>
            <person name="Legrand L."/>
            <person name="Gill N."/>
            <person name="Kane N.C."/>
            <person name="Bowers J.E."/>
            <person name="Hubner S."/>
            <person name="Bellec A."/>
            <person name="Berard A."/>
            <person name="Berges H."/>
            <person name="Blanchet N."/>
            <person name="Boniface M.C."/>
            <person name="Brunel D."/>
            <person name="Catrice O."/>
            <person name="Chaidir N."/>
            <person name="Claudel C."/>
            <person name="Donnadieu C."/>
            <person name="Faraut T."/>
            <person name="Fievet G."/>
            <person name="Helmstetter N."/>
            <person name="King M."/>
            <person name="Knapp S.J."/>
            <person name="Lai Z."/>
            <person name="Le Paslier M.C."/>
            <person name="Lippi Y."/>
            <person name="Lorenzon L."/>
            <person name="Mandel J.R."/>
            <person name="Marage G."/>
            <person name="Marchand G."/>
            <person name="Marquand E."/>
            <person name="Bret-Mestries E."/>
            <person name="Morien E."/>
            <person name="Nambeesan S."/>
            <person name="Nguyen T."/>
            <person name="Pegot-Espagnet P."/>
            <person name="Pouilly N."/>
            <person name="Raftis F."/>
            <person name="Sallet E."/>
            <person name="Schiex T."/>
            <person name="Thomas J."/>
            <person name="Vandecasteele C."/>
            <person name="Vares D."/>
            <person name="Vear F."/>
            <person name="Vautrin S."/>
            <person name="Crespi M."/>
            <person name="Mangin B."/>
            <person name="Burke J.M."/>
            <person name="Salse J."/>
            <person name="Munos S."/>
            <person name="Vincourt P."/>
            <person name="Rieseberg L.H."/>
            <person name="Langlade N.B."/>
        </authorList>
    </citation>
    <scope>NUCLEOTIDE SEQUENCE [LARGE SCALE GENOMIC DNA]</scope>
    <source>
        <strain evidence="3">cv. SF193</strain>
        <tissue evidence="1">Leaves</tissue>
    </source>
</reference>
<keyword evidence="3" id="KW-1185">Reference proteome</keyword>
<dbReference type="Gramene" id="mRNA:HanXRQr2_Chr13g0586511">
    <property type="protein sequence ID" value="mRNA:HanXRQr2_Chr13g0586511"/>
    <property type="gene ID" value="HanXRQr2_Chr13g0586511"/>
</dbReference>
<reference evidence="2" key="2">
    <citation type="submission" date="2017-02" db="EMBL/GenBank/DDBJ databases">
        <title>Sunflower complete genome.</title>
        <authorList>
            <person name="Langlade N."/>
            <person name="Munos S."/>
        </authorList>
    </citation>
    <scope>NUCLEOTIDE SEQUENCE [LARGE SCALE GENOMIC DNA]</scope>
    <source>
        <tissue evidence="2">Leaves</tissue>
    </source>
</reference>
<proteinExistence type="predicted"/>
<evidence type="ECO:0000313" key="2">
    <source>
        <dbReference type="EMBL" id="OTG01373.1"/>
    </source>
</evidence>
<dbReference type="GO" id="GO:0050136">
    <property type="term" value="F:NADH dehydrogenase (quinone) (non-electrogenic) activity"/>
    <property type="evidence" value="ECO:0007669"/>
    <property type="project" value="UniProtKB-EC"/>
</dbReference>
<dbReference type="AlphaFoldDB" id="A0A251SS47"/>
<gene>
    <name evidence="2" type="ORF">HannXRQ_Chr13g0401391</name>
    <name evidence="1" type="ORF">HanXRQr2_Chr13g0586511</name>
</gene>
<sequence length="56" mass="6409">MEECTKNPEGPIRFRESGRHRFHPFRYKHLGQFALLGGEQTAAQLPSDWLSIGHSS</sequence>
<dbReference type="Proteomes" id="UP000215914">
    <property type="component" value="Chromosome 13"/>
</dbReference>
<dbReference type="EMBL" id="CM007902">
    <property type="protein sequence ID" value="OTG01373.1"/>
    <property type="molecule type" value="Genomic_DNA"/>
</dbReference>
<evidence type="ECO:0000313" key="3">
    <source>
        <dbReference type="Proteomes" id="UP000215914"/>
    </source>
</evidence>
<protein>
    <submittedName>
        <fullName evidence="1">NADH:ubiquinone reductase (Non-electrogenic)</fullName>
        <ecNumber evidence="1">1.6.5.9</ecNumber>
    </submittedName>
</protein>
<organism evidence="2 3">
    <name type="scientific">Helianthus annuus</name>
    <name type="common">Common sunflower</name>
    <dbReference type="NCBI Taxonomy" id="4232"/>
    <lineage>
        <taxon>Eukaryota</taxon>
        <taxon>Viridiplantae</taxon>
        <taxon>Streptophyta</taxon>
        <taxon>Embryophyta</taxon>
        <taxon>Tracheophyta</taxon>
        <taxon>Spermatophyta</taxon>
        <taxon>Magnoliopsida</taxon>
        <taxon>eudicotyledons</taxon>
        <taxon>Gunneridae</taxon>
        <taxon>Pentapetalae</taxon>
        <taxon>asterids</taxon>
        <taxon>campanulids</taxon>
        <taxon>Asterales</taxon>
        <taxon>Asteraceae</taxon>
        <taxon>Asteroideae</taxon>
        <taxon>Heliantheae alliance</taxon>
        <taxon>Heliantheae</taxon>
        <taxon>Helianthus</taxon>
    </lineage>
</organism>
<dbReference type="STRING" id="4232.A0A251SS47"/>
<reference evidence="1" key="3">
    <citation type="submission" date="2020-06" db="EMBL/GenBank/DDBJ databases">
        <title>Helianthus annuus Genome sequencing and assembly Release 2.</title>
        <authorList>
            <person name="Gouzy J."/>
            <person name="Langlade N."/>
            <person name="Munos S."/>
        </authorList>
    </citation>
    <scope>NUCLEOTIDE SEQUENCE</scope>
    <source>
        <tissue evidence="1">Leaves</tissue>
    </source>
</reference>
<dbReference type="EMBL" id="MNCJ02000328">
    <property type="protein sequence ID" value="KAF5773243.1"/>
    <property type="molecule type" value="Genomic_DNA"/>
</dbReference>
<evidence type="ECO:0000313" key="1">
    <source>
        <dbReference type="EMBL" id="KAF5773243.1"/>
    </source>
</evidence>